<proteinExistence type="predicted"/>
<protein>
    <recommendedName>
        <fullName evidence="1">RNA polymerase sigma-54 factor</fullName>
    </recommendedName>
</protein>
<gene>
    <name evidence="3" type="ORF">NCTC11679_00561</name>
</gene>
<sequence>MWQVELTPFTDTDRAIATSIVDAVDDTGYLTIQIEDIVDSIGDDEIGLEEVEAVLKRIQRFDPVGVAAKDLRDCLLIQLSQFAKETPWLEEARLIISDHLDLLANHDFRTLMRVTRLKEEVLKEAVNLIQSWILALASPFRPANRNMSSRMCWCAR</sequence>
<dbReference type="Gene3D" id="1.10.10.1330">
    <property type="entry name" value="RNA polymerase sigma-54 factor, core-binding domain"/>
    <property type="match status" value="1"/>
</dbReference>
<dbReference type="EMBL" id="UGMG01000001">
    <property type="protein sequence ID" value="STV28450.1"/>
    <property type="molecule type" value="Genomic_DNA"/>
</dbReference>
<evidence type="ECO:0000313" key="3">
    <source>
        <dbReference type="EMBL" id="STV28450.1"/>
    </source>
</evidence>
<feature type="domain" description="RNA polymerase sigma factor 54 core-binding" evidence="2">
    <location>
        <begin position="1"/>
        <end position="131"/>
    </location>
</feature>
<dbReference type="GO" id="GO:0001216">
    <property type="term" value="F:DNA-binding transcription activator activity"/>
    <property type="evidence" value="ECO:0007669"/>
    <property type="project" value="InterPro"/>
</dbReference>
<accession>A0A378B409</accession>
<evidence type="ECO:0000313" key="4">
    <source>
        <dbReference type="Proteomes" id="UP000255239"/>
    </source>
</evidence>
<organism evidence="3 4">
    <name type="scientific">Klebsiella pneumoniae</name>
    <dbReference type="NCBI Taxonomy" id="573"/>
    <lineage>
        <taxon>Bacteria</taxon>
        <taxon>Pseudomonadati</taxon>
        <taxon>Pseudomonadota</taxon>
        <taxon>Gammaproteobacteria</taxon>
        <taxon>Enterobacterales</taxon>
        <taxon>Enterobacteriaceae</taxon>
        <taxon>Klebsiella/Raoultella group</taxon>
        <taxon>Klebsiella</taxon>
        <taxon>Klebsiella pneumoniae complex</taxon>
    </lineage>
</organism>
<dbReference type="AlphaFoldDB" id="A0A378B409"/>
<dbReference type="Pfam" id="PF04963">
    <property type="entry name" value="Sigma54_CBD"/>
    <property type="match status" value="1"/>
</dbReference>
<dbReference type="InterPro" id="IPR038709">
    <property type="entry name" value="RpoN_core-bd_sf"/>
</dbReference>
<dbReference type="InterPro" id="IPR007046">
    <property type="entry name" value="RNA_pol_sigma_54_core-bd"/>
</dbReference>
<evidence type="ECO:0000256" key="1">
    <source>
        <dbReference type="ARBA" id="ARBA00019942"/>
    </source>
</evidence>
<dbReference type="GO" id="GO:0016987">
    <property type="term" value="F:sigma factor activity"/>
    <property type="evidence" value="ECO:0007669"/>
    <property type="project" value="InterPro"/>
</dbReference>
<dbReference type="Proteomes" id="UP000255239">
    <property type="component" value="Unassembled WGS sequence"/>
</dbReference>
<dbReference type="FunFam" id="1.10.10.1330:FF:000001">
    <property type="entry name" value="RNA polymerase sigma-54 factor"/>
    <property type="match status" value="1"/>
</dbReference>
<dbReference type="GO" id="GO:0003677">
    <property type="term" value="F:DNA binding"/>
    <property type="evidence" value="ECO:0007669"/>
    <property type="project" value="InterPro"/>
</dbReference>
<dbReference type="InterPro" id="IPR000394">
    <property type="entry name" value="RNA_pol_sigma_54"/>
</dbReference>
<evidence type="ECO:0000259" key="2">
    <source>
        <dbReference type="Pfam" id="PF04963"/>
    </source>
</evidence>
<dbReference type="PANTHER" id="PTHR32248">
    <property type="entry name" value="RNA POLYMERASE SIGMA-54 FACTOR"/>
    <property type="match status" value="1"/>
</dbReference>
<reference evidence="3 4" key="1">
    <citation type="submission" date="2018-06" db="EMBL/GenBank/DDBJ databases">
        <authorList>
            <consortium name="Pathogen Informatics"/>
            <person name="Doyle S."/>
        </authorList>
    </citation>
    <scope>NUCLEOTIDE SEQUENCE [LARGE SCALE GENOMIC DNA]</scope>
    <source>
        <strain evidence="3 4">NCTC11679</strain>
    </source>
</reference>
<dbReference type="PANTHER" id="PTHR32248:SF4">
    <property type="entry name" value="RNA POLYMERASE SIGMA-54 FACTOR"/>
    <property type="match status" value="1"/>
</dbReference>
<dbReference type="GO" id="GO:0006352">
    <property type="term" value="P:DNA-templated transcription initiation"/>
    <property type="evidence" value="ECO:0007669"/>
    <property type="project" value="InterPro"/>
</dbReference>
<name>A0A378B409_KLEPN</name>